<dbReference type="InterPro" id="IPR037524">
    <property type="entry name" value="PA14/GLEYA"/>
</dbReference>
<dbReference type="SUPFAM" id="SSF56988">
    <property type="entry name" value="Anthrax protective antigen"/>
    <property type="match status" value="1"/>
</dbReference>
<dbReference type="EMBL" id="VDGT01000002">
    <property type="protein sequence ID" value="TNM33617.1"/>
    <property type="molecule type" value="Genomic_DNA"/>
</dbReference>
<dbReference type="PANTHER" id="PTHR33546">
    <property type="entry name" value="LARGE, MULTIFUNCTIONAL SECRETED PROTEIN-RELATED"/>
    <property type="match status" value="1"/>
</dbReference>
<dbReference type="Proteomes" id="UP000311713">
    <property type="component" value="Unassembled WGS sequence"/>
</dbReference>
<dbReference type="PROSITE" id="PS51820">
    <property type="entry name" value="PA14"/>
    <property type="match status" value="1"/>
</dbReference>
<evidence type="ECO:0000313" key="4">
    <source>
        <dbReference type="Proteomes" id="UP000311713"/>
    </source>
</evidence>
<feature type="compositionally biased region" description="Basic residues" evidence="1">
    <location>
        <begin position="27"/>
        <end position="37"/>
    </location>
</feature>
<dbReference type="Gene3D" id="3.90.182.10">
    <property type="entry name" value="Toxin - Anthrax Protective Antigen,domain 1"/>
    <property type="match status" value="1"/>
</dbReference>
<accession>A0A5C4VCJ0</accession>
<dbReference type="SUPFAM" id="SSF50952">
    <property type="entry name" value="Soluble quinoprotein glucose dehydrogenase"/>
    <property type="match status" value="1"/>
</dbReference>
<feature type="region of interest" description="Disordered" evidence="1">
    <location>
        <begin position="1"/>
        <end position="37"/>
    </location>
</feature>
<name>A0A5C4VCJ0_9ACTN</name>
<feature type="compositionally biased region" description="Basic and acidic residues" evidence="1">
    <location>
        <begin position="1"/>
        <end position="10"/>
    </location>
</feature>
<dbReference type="PANTHER" id="PTHR33546:SF1">
    <property type="entry name" value="LARGE, MULTIFUNCTIONAL SECRETED PROTEIN"/>
    <property type="match status" value="1"/>
</dbReference>
<dbReference type="OrthoDB" id="176168at2"/>
<evidence type="ECO:0000259" key="2">
    <source>
        <dbReference type="PROSITE" id="PS51820"/>
    </source>
</evidence>
<evidence type="ECO:0000256" key="1">
    <source>
        <dbReference type="SAM" id="MobiDB-lite"/>
    </source>
</evidence>
<comment type="caution">
    <text evidence="3">The sequence shown here is derived from an EMBL/GenBank/DDBJ whole genome shotgun (WGS) entry which is preliminary data.</text>
</comment>
<evidence type="ECO:0000313" key="3">
    <source>
        <dbReference type="EMBL" id="TNM33617.1"/>
    </source>
</evidence>
<dbReference type="InterPro" id="IPR011658">
    <property type="entry name" value="PA14_dom"/>
</dbReference>
<organism evidence="3 4">
    <name type="scientific">Streptomyces sedi</name>
    <dbReference type="NCBI Taxonomy" id="555059"/>
    <lineage>
        <taxon>Bacteria</taxon>
        <taxon>Bacillati</taxon>
        <taxon>Actinomycetota</taxon>
        <taxon>Actinomycetes</taxon>
        <taxon>Kitasatosporales</taxon>
        <taxon>Streptomycetaceae</taxon>
        <taxon>Streptomyces</taxon>
    </lineage>
</organism>
<dbReference type="SMART" id="SM00758">
    <property type="entry name" value="PA14"/>
    <property type="match status" value="1"/>
</dbReference>
<feature type="domain" description="PA14" evidence="2">
    <location>
        <begin position="70"/>
        <end position="213"/>
    </location>
</feature>
<reference evidence="3 4" key="1">
    <citation type="submission" date="2019-06" db="EMBL/GenBank/DDBJ databases">
        <title>Draft genome of Streptomyces sedi sp. JCM16909.</title>
        <authorList>
            <person name="Klykleung N."/>
            <person name="Tanasupawat S."/>
            <person name="Kudo T."/>
            <person name="Yuki M."/>
            <person name="Ohkuma M."/>
        </authorList>
    </citation>
    <scope>NUCLEOTIDE SEQUENCE [LARGE SCALE GENOMIC DNA]</scope>
    <source>
        <strain evidence="3 4">JCM 16909</strain>
    </source>
</reference>
<dbReference type="InterPro" id="IPR011041">
    <property type="entry name" value="Quinoprot_gluc/sorb_DH_b-prop"/>
</dbReference>
<proteinExistence type="predicted"/>
<dbReference type="Gene3D" id="2.120.10.30">
    <property type="entry name" value="TolB, C-terminal domain"/>
    <property type="match status" value="1"/>
</dbReference>
<sequence length="697" mass="75400">MGSLRVHDTSVSRARGVPRHPPSGRRTTVRRRQTRRARRRAVGVLLPALLLGGLAAPGNAASRDAADIPPQEPGVTLRSFDVGSPLEQLCTLKAGQTPNVDKLMPVIDWESTEDFGLEDYFVSQVIGNIDIPEDGDYAFRLISDDGSRLTVDDQLVIDHDGLHSAEPKDGSVQLTAGYHSLRVDYFDASAEQRLTLQWRPPGAEEFVTVPNDVLSTDADVVRVTAPGQKECEGGADSPGDGLPLDSVHPSYDLTDLRPEGFEPQVSAMDWLPDDRLAIATWGGTDNVAGEVYLLDNVTGATSPEDVTYTRVAEGLNEPMGIKWVDDSLYVSEKHQLTRLVDEDGDEVADTHETVAEWPYGGNFHEFAFGMLYEDGHFYLNLSVAIDLGGATTDPQPAPDRGTTISVDKDTGEVDYLAGGLRTPHGIGWGPEGEILVTDNQGGWLPSSKLLHIEQDAFFNHYMNPPGPFDDNPVTKPVLWLPQNEIGNSPSTPVTLTEGPFAGQVLIADVTYGGLQRASLEKVDGAYQGALFRHTQGLEAGVTRVSVGPDGALYTGGLGAGGNWGQEGKLDHGLQKLTPNGTSTFDIHDMRATPDGFTLSYTEPLSQETADALADSYRVDQWRYEPTADYGGPKIDEETLRVTSATLSEDGTEVTLTIDGLKPDRVVHVQSPRPFSSADGETLWSTEAWYTLNAVPQG</sequence>
<protein>
    <recommendedName>
        <fullName evidence="2">PA14 domain-containing protein</fullName>
    </recommendedName>
</protein>
<dbReference type="InterPro" id="IPR011042">
    <property type="entry name" value="6-blade_b-propeller_TolB-like"/>
</dbReference>
<dbReference type="Pfam" id="PF07691">
    <property type="entry name" value="PA14"/>
    <property type="match status" value="1"/>
</dbReference>
<dbReference type="AlphaFoldDB" id="A0A5C4VCJ0"/>
<gene>
    <name evidence="3" type="ORF">FH715_04525</name>
</gene>
<keyword evidence="4" id="KW-1185">Reference proteome</keyword>